<proteinExistence type="predicted"/>
<sequence>MTKVQYKTLQATLLLAVVSTGLVFSALMAMGAIGREFLGGFGGTDININGVWVERNVAPYVAEQFELRPEGVFVNGRQVSTRYEWDGTTLSYRRGEDLYIYTYLPGEFIRQQPAHYISSFTRQGTTLRDIKAARQEMRL</sequence>
<evidence type="ECO:0000313" key="1">
    <source>
        <dbReference type="EMBL" id="UTV28245.1"/>
    </source>
</evidence>
<dbReference type="RefSeq" id="WP_255389555.1">
    <property type="nucleotide sequence ID" value="NZ_CP101508.1"/>
</dbReference>
<reference evidence="1" key="1">
    <citation type="submission" date="2022-07" db="EMBL/GenBank/DDBJ databases">
        <title>Genome sequencing of Photobacterium atrarenae GJH2-4.</title>
        <authorList>
            <person name="Park S.-J."/>
        </authorList>
    </citation>
    <scope>NUCLEOTIDE SEQUENCE</scope>
    <source>
        <strain evidence="1">GJH2-4</strain>
    </source>
</reference>
<dbReference type="Pfam" id="PF11012">
    <property type="entry name" value="DUF2850"/>
    <property type="match status" value="1"/>
</dbReference>
<keyword evidence="2" id="KW-1185">Reference proteome</keyword>
<evidence type="ECO:0000313" key="2">
    <source>
        <dbReference type="Proteomes" id="UP001057998"/>
    </source>
</evidence>
<gene>
    <name evidence="1" type="ORF">NNL38_02870</name>
</gene>
<dbReference type="EMBL" id="CP101508">
    <property type="protein sequence ID" value="UTV28245.1"/>
    <property type="molecule type" value="Genomic_DNA"/>
</dbReference>
<protein>
    <submittedName>
        <fullName evidence="1">DUF2850 domain-containing protein</fullName>
    </submittedName>
</protein>
<dbReference type="InterPro" id="IPR021271">
    <property type="entry name" value="DUF2850"/>
</dbReference>
<accession>A0ABY5GGJ8</accession>
<name>A0ABY5GGJ8_9GAMM</name>
<dbReference type="Proteomes" id="UP001057998">
    <property type="component" value="Chromosome 1"/>
</dbReference>
<organism evidence="1 2">
    <name type="scientific">Photobacterium atrarenae</name>
    <dbReference type="NCBI Taxonomy" id="865757"/>
    <lineage>
        <taxon>Bacteria</taxon>
        <taxon>Pseudomonadati</taxon>
        <taxon>Pseudomonadota</taxon>
        <taxon>Gammaproteobacteria</taxon>
        <taxon>Vibrionales</taxon>
        <taxon>Vibrionaceae</taxon>
        <taxon>Photobacterium</taxon>
    </lineage>
</organism>